<keyword evidence="12 15" id="KW-1133">Transmembrane helix</keyword>
<reference evidence="18 19" key="1">
    <citation type="submission" date="2019-03" db="EMBL/GenBank/DDBJ databases">
        <title>Genomic Encyclopedia of Type Strains, Phase IV (KMG-IV): sequencing the most valuable type-strain genomes for metagenomic binning, comparative biology and taxonomic classification.</title>
        <authorList>
            <person name="Goeker M."/>
        </authorList>
    </citation>
    <scope>NUCLEOTIDE SEQUENCE [LARGE SCALE GENOMIC DNA]</scope>
    <source>
        <strain evidence="18 19">DSM 2781</strain>
    </source>
</reference>
<feature type="domain" description="Histidine kinase" evidence="16">
    <location>
        <begin position="233"/>
        <end position="432"/>
    </location>
</feature>
<dbReference type="PRINTS" id="PR00344">
    <property type="entry name" value="BCTRLSENSOR"/>
</dbReference>
<keyword evidence="8 15" id="KW-0812">Transmembrane</keyword>
<dbReference type="InterPro" id="IPR005467">
    <property type="entry name" value="His_kinase_dom"/>
</dbReference>
<dbReference type="InterPro" id="IPR050980">
    <property type="entry name" value="2C_sensor_his_kinase"/>
</dbReference>
<evidence type="ECO:0000256" key="9">
    <source>
        <dbReference type="ARBA" id="ARBA00022741"/>
    </source>
</evidence>
<dbReference type="InterPro" id="IPR003660">
    <property type="entry name" value="HAMP_dom"/>
</dbReference>
<evidence type="ECO:0000256" key="1">
    <source>
        <dbReference type="ARBA" id="ARBA00000085"/>
    </source>
</evidence>
<dbReference type="CDD" id="cd00082">
    <property type="entry name" value="HisKA"/>
    <property type="match status" value="1"/>
</dbReference>
<evidence type="ECO:0000256" key="8">
    <source>
        <dbReference type="ARBA" id="ARBA00022692"/>
    </source>
</evidence>
<dbReference type="AlphaFoldDB" id="A0A4R2NHX3"/>
<evidence type="ECO:0000259" key="16">
    <source>
        <dbReference type="PROSITE" id="PS50109"/>
    </source>
</evidence>
<dbReference type="SMART" id="SM00388">
    <property type="entry name" value="HisKA"/>
    <property type="match status" value="1"/>
</dbReference>
<dbReference type="InterPro" id="IPR036097">
    <property type="entry name" value="HisK_dim/P_sf"/>
</dbReference>
<name>A0A4R2NHX3_RHOAD</name>
<dbReference type="InterPro" id="IPR004358">
    <property type="entry name" value="Sig_transdc_His_kin-like_C"/>
</dbReference>
<evidence type="ECO:0000256" key="10">
    <source>
        <dbReference type="ARBA" id="ARBA00022777"/>
    </source>
</evidence>
<dbReference type="SMART" id="SM00304">
    <property type="entry name" value="HAMP"/>
    <property type="match status" value="1"/>
</dbReference>
<dbReference type="PANTHER" id="PTHR44936:SF5">
    <property type="entry name" value="SENSOR HISTIDINE KINASE ENVZ"/>
    <property type="match status" value="1"/>
</dbReference>
<dbReference type="SUPFAM" id="SSF55874">
    <property type="entry name" value="ATPase domain of HSP90 chaperone/DNA topoisomerase II/histidine kinase"/>
    <property type="match status" value="1"/>
</dbReference>
<evidence type="ECO:0000256" key="12">
    <source>
        <dbReference type="ARBA" id="ARBA00022989"/>
    </source>
</evidence>
<comment type="caution">
    <text evidence="18">The sequence shown here is derived from an EMBL/GenBank/DDBJ whole genome shotgun (WGS) entry which is preliminary data.</text>
</comment>
<evidence type="ECO:0000313" key="19">
    <source>
        <dbReference type="Proteomes" id="UP000295733"/>
    </source>
</evidence>
<keyword evidence="5" id="KW-0997">Cell inner membrane</keyword>
<evidence type="ECO:0000256" key="11">
    <source>
        <dbReference type="ARBA" id="ARBA00022840"/>
    </source>
</evidence>
<dbReference type="RefSeq" id="WP_242469058.1">
    <property type="nucleotide sequence ID" value="NZ_NRRP01000016.1"/>
</dbReference>
<dbReference type="GO" id="GO:0005524">
    <property type="term" value="F:ATP binding"/>
    <property type="evidence" value="ECO:0007669"/>
    <property type="project" value="UniProtKB-KW"/>
</dbReference>
<dbReference type="GO" id="GO:0005886">
    <property type="term" value="C:plasma membrane"/>
    <property type="evidence" value="ECO:0007669"/>
    <property type="project" value="UniProtKB-SubCell"/>
</dbReference>
<evidence type="ECO:0000259" key="17">
    <source>
        <dbReference type="PROSITE" id="PS50885"/>
    </source>
</evidence>
<dbReference type="EMBL" id="SLXL01000014">
    <property type="protein sequence ID" value="TCP20987.1"/>
    <property type="molecule type" value="Genomic_DNA"/>
</dbReference>
<dbReference type="GO" id="GO:0000155">
    <property type="term" value="F:phosphorelay sensor kinase activity"/>
    <property type="evidence" value="ECO:0007669"/>
    <property type="project" value="InterPro"/>
</dbReference>
<dbReference type="Pfam" id="PF02518">
    <property type="entry name" value="HATPase_c"/>
    <property type="match status" value="1"/>
</dbReference>
<dbReference type="Gene3D" id="1.10.287.130">
    <property type="match status" value="1"/>
</dbReference>
<dbReference type="InterPro" id="IPR036890">
    <property type="entry name" value="HATPase_C_sf"/>
</dbReference>
<dbReference type="PROSITE" id="PS50109">
    <property type="entry name" value="HIS_KIN"/>
    <property type="match status" value="1"/>
</dbReference>
<dbReference type="InterPro" id="IPR003661">
    <property type="entry name" value="HisK_dim/P_dom"/>
</dbReference>
<sequence>MLPRGLYGRAALILLVPVVTLQLVVSVVFIQRHFEDVTRQMIRSISPELNYLLDTVQAAPDVDTARGAAADLGAALALRTTLPGQPQPARGARLFYDLSGLVVVDALYDTVPAVTGIDLARNEREVRLSMATRHGVLEVVFDRRRVSASNPHQLLVLMVFTGLLMTLIAYLFLRNQLKPIRRLAEAAEAFGKGRALRYKPSGATEVRAAGRAFLDMRDRIERQIEQRTLMLSGVSHDLRTPLTRLKLELSMAEDSPETQAMLRDLSDMERMIDTFLDFARADALDDPEPCDPAALLRRVAAGARALGGQVTLGPLPVDEQATLRPLAVERALQNLVGNAMRHGNQVALGLELRPRQLIFTVEDDGPGIPDDQRDAAMQPFQRLDTARTLDSGSGVGLGLAIAADIARGHGGALRLRNSADLGGLRAELILAR</sequence>
<dbReference type="CDD" id="cd06225">
    <property type="entry name" value="HAMP"/>
    <property type="match status" value="1"/>
</dbReference>
<evidence type="ECO:0000313" key="18">
    <source>
        <dbReference type="EMBL" id="TCP20987.1"/>
    </source>
</evidence>
<protein>
    <recommendedName>
        <fullName evidence="3">histidine kinase</fullName>
        <ecNumber evidence="3">2.7.13.3</ecNumber>
    </recommendedName>
</protein>
<evidence type="ECO:0000256" key="6">
    <source>
        <dbReference type="ARBA" id="ARBA00022553"/>
    </source>
</evidence>
<dbReference type="Proteomes" id="UP000295733">
    <property type="component" value="Unassembled WGS sequence"/>
</dbReference>
<dbReference type="PROSITE" id="PS50885">
    <property type="entry name" value="HAMP"/>
    <property type="match status" value="1"/>
</dbReference>
<keyword evidence="7" id="KW-0808">Transferase</keyword>
<keyword evidence="9" id="KW-0547">Nucleotide-binding</keyword>
<proteinExistence type="predicted"/>
<dbReference type="Pfam" id="PF00512">
    <property type="entry name" value="HisKA"/>
    <property type="match status" value="1"/>
</dbReference>
<evidence type="ECO:0000256" key="4">
    <source>
        <dbReference type="ARBA" id="ARBA00022475"/>
    </source>
</evidence>
<comment type="subcellular location">
    <subcellularLocation>
        <location evidence="2">Cell inner membrane</location>
        <topology evidence="2">Multi-pass membrane protein</topology>
    </subcellularLocation>
</comment>
<keyword evidence="14 15" id="KW-0472">Membrane</keyword>
<gene>
    <name evidence="18" type="ORF">EV656_1145</name>
</gene>
<evidence type="ECO:0000256" key="14">
    <source>
        <dbReference type="ARBA" id="ARBA00023136"/>
    </source>
</evidence>
<keyword evidence="11" id="KW-0067">ATP-binding</keyword>
<organism evidence="18 19">
    <name type="scientific">Rhodovulum adriaticum</name>
    <name type="common">Rhodopseudomonas adriatica</name>
    <dbReference type="NCBI Taxonomy" id="35804"/>
    <lineage>
        <taxon>Bacteria</taxon>
        <taxon>Pseudomonadati</taxon>
        <taxon>Pseudomonadota</taxon>
        <taxon>Alphaproteobacteria</taxon>
        <taxon>Rhodobacterales</taxon>
        <taxon>Paracoccaceae</taxon>
        <taxon>Rhodovulum</taxon>
    </lineage>
</organism>
<evidence type="ECO:0000256" key="13">
    <source>
        <dbReference type="ARBA" id="ARBA00023012"/>
    </source>
</evidence>
<evidence type="ECO:0000256" key="15">
    <source>
        <dbReference type="SAM" id="Phobius"/>
    </source>
</evidence>
<keyword evidence="10 18" id="KW-0418">Kinase</keyword>
<keyword evidence="19" id="KW-1185">Reference proteome</keyword>
<comment type="catalytic activity">
    <reaction evidence="1">
        <text>ATP + protein L-histidine = ADP + protein N-phospho-L-histidine.</text>
        <dbReference type="EC" id="2.7.13.3"/>
    </reaction>
</comment>
<dbReference type="EC" id="2.7.13.3" evidence="3"/>
<dbReference type="Gene3D" id="6.10.340.10">
    <property type="match status" value="1"/>
</dbReference>
<dbReference type="PANTHER" id="PTHR44936">
    <property type="entry name" value="SENSOR PROTEIN CREC"/>
    <property type="match status" value="1"/>
</dbReference>
<dbReference type="SUPFAM" id="SSF47384">
    <property type="entry name" value="Homodimeric domain of signal transducing histidine kinase"/>
    <property type="match status" value="1"/>
</dbReference>
<evidence type="ECO:0000256" key="7">
    <source>
        <dbReference type="ARBA" id="ARBA00022679"/>
    </source>
</evidence>
<keyword evidence="4" id="KW-1003">Cell membrane</keyword>
<feature type="domain" description="HAMP" evidence="17">
    <location>
        <begin position="174"/>
        <end position="225"/>
    </location>
</feature>
<dbReference type="SMART" id="SM00387">
    <property type="entry name" value="HATPase_c"/>
    <property type="match status" value="1"/>
</dbReference>
<keyword evidence="6" id="KW-0597">Phosphoprotein</keyword>
<feature type="transmembrane region" description="Helical" evidence="15">
    <location>
        <begin position="154"/>
        <end position="173"/>
    </location>
</feature>
<dbReference type="Pfam" id="PF00672">
    <property type="entry name" value="HAMP"/>
    <property type="match status" value="1"/>
</dbReference>
<keyword evidence="13" id="KW-0902">Two-component regulatory system</keyword>
<accession>A0A4R2NHX3</accession>
<evidence type="ECO:0000256" key="3">
    <source>
        <dbReference type="ARBA" id="ARBA00012438"/>
    </source>
</evidence>
<dbReference type="InterPro" id="IPR003594">
    <property type="entry name" value="HATPase_dom"/>
</dbReference>
<evidence type="ECO:0000256" key="2">
    <source>
        <dbReference type="ARBA" id="ARBA00004429"/>
    </source>
</evidence>
<dbReference type="Gene3D" id="3.30.565.10">
    <property type="entry name" value="Histidine kinase-like ATPase, C-terminal domain"/>
    <property type="match status" value="1"/>
</dbReference>
<evidence type="ECO:0000256" key="5">
    <source>
        <dbReference type="ARBA" id="ARBA00022519"/>
    </source>
</evidence>